<evidence type="ECO:0000256" key="4">
    <source>
        <dbReference type="SAM" id="Coils"/>
    </source>
</evidence>
<dbReference type="InterPro" id="IPR000644">
    <property type="entry name" value="CBS_dom"/>
</dbReference>
<dbReference type="PANTHER" id="PTHR13780:SF128">
    <property type="entry name" value="CBS DOMAIN-CONTAINING PROTEIN"/>
    <property type="match status" value="1"/>
</dbReference>
<feature type="compositionally biased region" description="Polar residues" evidence="5">
    <location>
        <begin position="906"/>
        <end position="917"/>
    </location>
</feature>
<dbReference type="AlphaFoldDB" id="A0A699YMF9"/>
<proteinExistence type="predicted"/>
<gene>
    <name evidence="7" type="ORF">HaLaN_02028</name>
</gene>
<dbReference type="GO" id="GO:0005737">
    <property type="term" value="C:cytoplasm"/>
    <property type="evidence" value="ECO:0007669"/>
    <property type="project" value="TreeGrafter"/>
</dbReference>
<dbReference type="Gene3D" id="3.10.580.10">
    <property type="entry name" value="CBS-domain"/>
    <property type="match status" value="2"/>
</dbReference>
<keyword evidence="8" id="KW-1185">Reference proteome</keyword>
<evidence type="ECO:0000256" key="5">
    <source>
        <dbReference type="SAM" id="MobiDB-lite"/>
    </source>
</evidence>
<dbReference type="InterPro" id="IPR050511">
    <property type="entry name" value="AMPK_gamma/SDS23_families"/>
</dbReference>
<feature type="domain" description="CBS" evidence="6">
    <location>
        <begin position="23"/>
        <end position="83"/>
    </location>
</feature>
<evidence type="ECO:0000256" key="1">
    <source>
        <dbReference type="ARBA" id="ARBA00022737"/>
    </source>
</evidence>
<dbReference type="PANTHER" id="PTHR13780">
    <property type="entry name" value="AMP-ACTIVATED PROTEIN KINASE, GAMMA REGULATORY SUBUNIT"/>
    <property type="match status" value="1"/>
</dbReference>
<name>A0A699YMF9_HAELA</name>
<accession>A0A699YMF9</accession>
<dbReference type="InterPro" id="IPR046342">
    <property type="entry name" value="CBS_dom_sf"/>
</dbReference>
<dbReference type="CDD" id="cd02205">
    <property type="entry name" value="CBS_pair_SF"/>
    <property type="match status" value="1"/>
</dbReference>
<organism evidence="7 8">
    <name type="scientific">Haematococcus lacustris</name>
    <name type="common">Green alga</name>
    <name type="synonym">Haematococcus pluvialis</name>
    <dbReference type="NCBI Taxonomy" id="44745"/>
    <lineage>
        <taxon>Eukaryota</taxon>
        <taxon>Viridiplantae</taxon>
        <taxon>Chlorophyta</taxon>
        <taxon>core chlorophytes</taxon>
        <taxon>Chlorophyceae</taxon>
        <taxon>CS clade</taxon>
        <taxon>Chlamydomonadales</taxon>
        <taxon>Haematococcaceae</taxon>
        <taxon>Haematococcus</taxon>
    </lineage>
</organism>
<dbReference type="Pfam" id="PF00571">
    <property type="entry name" value="CBS"/>
    <property type="match status" value="2"/>
</dbReference>
<evidence type="ECO:0000313" key="7">
    <source>
        <dbReference type="EMBL" id="GFH07249.1"/>
    </source>
</evidence>
<feature type="compositionally biased region" description="Polar residues" evidence="5">
    <location>
        <begin position="849"/>
        <end position="861"/>
    </location>
</feature>
<feature type="coiled-coil region" evidence="4">
    <location>
        <begin position="635"/>
        <end position="662"/>
    </location>
</feature>
<dbReference type="EMBL" id="BLLF01000083">
    <property type="protein sequence ID" value="GFH07249.1"/>
    <property type="molecule type" value="Genomic_DNA"/>
</dbReference>
<evidence type="ECO:0000256" key="2">
    <source>
        <dbReference type="ARBA" id="ARBA00023122"/>
    </source>
</evidence>
<keyword evidence="4" id="KW-0175">Coiled coil</keyword>
<feature type="compositionally biased region" description="Polar residues" evidence="5">
    <location>
        <begin position="992"/>
        <end position="1010"/>
    </location>
</feature>
<reference evidence="7 8" key="1">
    <citation type="submission" date="2020-02" db="EMBL/GenBank/DDBJ databases">
        <title>Draft genome sequence of Haematococcus lacustris strain NIES-144.</title>
        <authorList>
            <person name="Morimoto D."/>
            <person name="Nakagawa S."/>
            <person name="Yoshida T."/>
            <person name="Sawayama S."/>
        </authorList>
    </citation>
    <scope>NUCLEOTIDE SEQUENCE [LARGE SCALE GENOMIC DNA]</scope>
    <source>
        <strain evidence="7 8">NIES-144</strain>
    </source>
</reference>
<protein>
    <recommendedName>
        <fullName evidence="6">CBS domain-containing protein</fullName>
    </recommendedName>
</protein>
<feature type="region of interest" description="Disordered" evidence="5">
    <location>
        <begin position="843"/>
        <end position="1013"/>
    </location>
</feature>
<keyword evidence="1" id="KW-0677">Repeat</keyword>
<sequence length="1035" mass="109568">MANEDAFNKIRNFLTEETLNHFISEHHQELEVLRKGTSTVGDACKLLSGQTILSAAILDEDGEYLGAVSVPDILRGLVRNLEANLGEGYLDNLSGVSAEELNGLGTFYASKPAASVLHEADLWMKGDAATTLMAVLREGFQIEQTRVHHRIYVCDPAKASHHVSTGAANGSAPAPTVVNIPLGSEKEGASAWVPTDVVTQLDFVKLLAEKGLAQVEATVEELGLAKTVVSTVTEDTPGLTAFHHMAMDLKSAVGVVDSSGKLVGSVAVADLRDIALDNLGVLLQPVSKLLADGVLPNARLDVVTPSTTFAQLVEKLSSQRLHRVYVVNADGGAQSIITLTDVLHLFGPDAFTPFSIDVSPLQKFLLTLARQVEQLQADNAVLREELASLKINKRLEILEAGLQELAETSQTASGYAGGTSGSTFAPEGVASAGGPLLSGTAADSSWVLFEFSSVKERLTAFERRAEALWHVKEGGEELKGVVDRLKTDVERVQAAITETQASEERREAASKVEAHVNSIWDQIRHVENSLSQRLTLAETSQVSTLQEVDEMKESANEVVGRLDDTKRHVAALESKLESFNTQVAAAISPLHTSLASVQVRLEELSEKKQDRSSALTVDDVNAGVARAIDHTDRCANNIAKSIAAMEERLEGLNDSKANLSDVVLLVDLEALLAAHSEQLDGKLSSQRDGIMKVVNGKADHKEVVGLEGRQAQRMGALEAAILKGLRTISDKVSAALAHKLDLDKFSEFKVQVRAILADVEDRLKDWSPAARGMKSPLDGSGAIGASSCLCCDSRVRSVRDLQMMGFGAADKVLSPERLPLADSLLPAINKPVDISASMNARLSRRRAESSQLLRSSGSPQVTEALPAMPPEAGDGGVAPTTWMSQIDPTALMGSRGEVKGRPPIALNTSQPNPQLSSPGGAAATHSGSRGSGAVGNALALPGSSTSLDSRAGTGARGSSGVGMKVDVTTISGEIAQGRIPSTRGAGRGPSKVQRSPSDNPVAPWNTQPGSPSLELALDLMPSQRPALQPVSEAQM</sequence>
<feature type="coiled-coil region" evidence="4">
    <location>
        <begin position="365"/>
        <end position="392"/>
    </location>
</feature>
<dbReference type="Proteomes" id="UP000485058">
    <property type="component" value="Unassembled WGS sequence"/>
</dbReference>
<evidence type="ECO:0000313" key="8">
    <source>
        <dbReference type="Proteomes" id="UP000485058"/>
    </source>
</evidence>
<dbReference type="SUPFAM" id="SSF54631">
    <property type="entry name" value="CBS-domain pair"/>
    <property type="match status" value="1"/>
</dbReference>
<dbReference type="GO" id="GO:0005634">
    <property type="term" value="C:nucleus"/>
    <property type="evidence" value="ECO:0007669"/>
    <property type="project" value="TreeGrafter"/>
</dbReference>
<feature type="domain" description="CBS" evidence="6">
    <location>
        <begin position="294"/>
        <end position="354"/>
    </location>
</feature>
<keyword evidence="2 3" id="KW-0129">CBS domain</keyword>
<dbReference type="SMART" id="SM00116">
    <property type="entry name" value="CBS"/>
    <property type="match status" value="3"/>
</dbReference>
<comment type="caution">
    <text evidence="7">The sequence shown here is derived from an EMBL/GenBank/DDBJ whole genome shotgun (WGS) entry which is preliminary data.</text>
</comment>
<dbReference type="PROSITE" id="PS51371">
    <property type="entry name" value="CBS"/>
    <property type="match status" value="2"/>
</dbReference>
<evidence type="ECO:0000259" key="6">
    <source>
        <dbReference type="PROSITE" id="PS51371"/>
    </source>
</evidence>
<evidence type="ECO:0000256" key="3">
    <source>
        <dbReference type="PROSITE-ProRule" id="PRU00703"/>
    </source>
</evidence>